<dbReference type="SMART" id="SM00507">
    <property type="entry name" value="HNHc"/>
    <property type="match status" value="1"/>
</dbReference>
<comment type="caution">
    <text evidence="3">The sequence shown here is derived from an EMBL/GenBank/DDBJ whole genome shotgun (WGS) entry which is preliminary data.</text>
</comment>
<feature type="domain" description="HNH nuclease" evidence="2">
    <location>
        <begin position="143"/>
        <end position="195"/>
    </location>
</feature>
<dbReference type="Gene3D" id="1.10.30.50">
    <property type="match status" value="1"/>
</dbReference>
<dbReference type="GO" id="GO:0008270">
    <property type="term" value="F:zinc ion binding"/>
    <property type="evidence" value="ECO:0007669"/>
    <property type="project" value="InterPro"/>
</dbReference>
<dbReference type="Pfam" id="PF01844">
    <property type="entry name" value="HNH"/>
    <property type="match status" value="1"/>
</dbReference>
<evidence type="ECO:0000259" key="2">
    <source>
        <dbReference type="SMART" id="SM00507"/>
    </source>
</evidence>
<gene>
    <name evidence="3" type="ORF">MAE01_21050</name>
</gene>
<accession>A0A511AFL1</accession>
<dbReference type="GO" id="GO:0004519">
    <property type="term" value="F:endonuclease activity"/>
    <property type="evidence" value="ECO:0007669"/>
    <property type="project" value="InterPro"/>
</dbReference>
<dbReference type="InterPro" id="IPR003615">
    <property type="entry name" value="HNH_nuc"/>
</dbReference>
<dbReference type="GO" id="GO:0003676">
    <property type="term" value="F:nucleic acid binding"/>
    <property type="evidence" value="ECO:0007669"/>
    <property type="project" value="InterPro"/>
</dbReference>
<dbReference type="EMBL" id="BJUW01000009">
    <property type="protein sequence ID" value="GEK86929.1"/>
    <property type="molecule type" value="Genomic_DNA"/>
</dbReference>
<dbReference type="InterPro" id="IPR002711">
    <property type="entry name" value="HNH"/>
</dbReference>
<evidence type="ECO:0000256" key="1">
    <source>
        <dbReference type="SAM" id="MobiDB-lite"/>
    </source>
</evidence>
<evidence type="ECO:0000313" key="4">
    <source>
        <dbReference type="Proteomes" id="UP000321225"/>
    </source>
</evidence>
<sequence>MCVEHVDDGMSWFNACIPTSEALAADRRLTATAKQMKKGDPAETRTIAQIRADLFPAWLRGVGTDRAAQTKVFVTIPVQLLDGAANTPGLPVPEAEIVGHGPIDPLTAKQLFLDTGVFRRVVVDPIRSVVIDMDRRSRCATPAQRDWLILQHGTCARDGCTRLALDADIDHRTPWAQGGKTNLDDLRPLCPRHHVDRHRTRAVYRSRPDGSVEVTTPTGFHSSAPPPEAHAARGATSRRDDAALVAPPF</sequence>
<reference evidence="3 4" key="1">
    <citation type="submission" date="2019-07" db="EMBL/GenBank/DDBJ databases">
        <title>Whole genome shotgun sequence of Microbacterium aerolatum NBRC 103071.</title>
        <authorList>
            <person name="Hosoyama A."/>
            <person name="Uohara A."/>
            <person name="Ohji S."/>
            <person name="Ichikawa N."/>
        </authorList>
    </citation>
    <scope>NUCLEOTIDE SEQUENCE [LARGE SCALE GENOMIC DNA]</scope>
    <source>
        <strain evidence="3 4">NBRC 103071</strain>
    </source>
</reference>
<dbReference type="AlphaFoldDB" id="A0A511AFL1"/>
<evidence type="ECO:0000313" key="3">
    <source>
        <dbReference type="EMBL" id="GEK86929.1"/>
    </source>
</evidence>
<keyword evidence="4" id="KW-1185">Reference proteome</keyword>
<feature type="region of interest" description="Disordered" evidence="1">
    <location>
        <begin position="206"/>
        <end position="249"/>
    </location>
</feature>
<protein>
    <recommendedName>
        <fullName evidence="2">HNH nuclease domain-containing protein</fullName>
    </recommendedName>
</protein>
<name>A0A511AFL1_9MICO</name>
<organism evidence="3 4">
    <name type="scientific">Microbacterium aerolatum</name>
    <dbReference type="NCBI Taxonomy" id="153731"/>
    <lineage>
        <taxon>Bacteria</taxon>
        <taxon>Bacillati</taxon>
        <taxon>Actinomycetota</taxon>
        <taxon>Actinomycetes</taxon>
        <taxon>Micrococcales</taxon>
        <taxon>Microbacteriaceae</taxon>
        <taxon>Microbacterium</taxon>
    </lineage>
</organism>
<dbReference type="Proteomes" id="UP000321225">
    <property type="component" value="Unassembled WGS sequence"/>
</dbReference>
<dbReference type="CDD" id="cd00085">
    <property type="entry name" value="HNHc"/>
    <property type="match status" value="1"/>
</dbReference>
<proteinExistence type="predicted"/>